<accession>A0ABQ4F4X2</accession>
<proteinExistence type="predicted"/>
<evidence type="ECO:0000313" key="4">
    <source>
        <dbReference type="Proteomes" id="UP000651728"/>
    </source>
</evidence>
<organism evidence="3 4">
    <name type="scientific">Microbispora amethystogenes</name>
    <dbReference type="NCBI Taxonomy" id="1427754"/>
    <lineage>
        <taxon>Bacteria</taxon>
        <taxon>Bacillati</taxon>
        <taxon>Actinomycetota</taxon>
        <taxon>Actinomycetes</taxon>
        <taxon>Streptosporangiales</taxon>
        <taxon>Streptosporangiaceae</taxon>
        <taxon>Microbispora</taxon>
    </lineage>
</organism>
<name>A0ABQ4F4X2_9ACTN</name>
<dbReference type="Pfam" id="PF20444">
    <property type="entry name" value="DUF6703"/>
    <property type="match status" value="1"/>
</dbReference>
<evidence type="ECO:0000256" key="1">
    <source>
        <dbReference type="SAM" id="MobiDB-lite"/>
    </source>
</evidence>
<evidence type="ECO:0000256" key="2">
    <source>
        <dbReference type="SAM" id="Phobius"/>
    </source>
</evidence>
<comment type="caution">
    <text evidence="3">The sequence shown here is derived from an EMBL/GenBank/DDBJ whole genome shotgun (WGS) entry which is preliminary data.</text>
</comment>
<dbReference type="EMBL" id="BOOB01000001">
    <property type="protein sequence ID" value="GIH29856.1"/>
    <property type="molecule type" value="Genomic_DNA"/>
</dbReference>
<evidence type="ECO:0000313" key="3">
    <source>
        <dbReference type="EMBL" id="GIH29856.1"/>
    </source>
</evidence>
<reference evidence="3 4" key="1">
    <citation type="submission" date="2021-01" db="EMBL/GenBank/DDBJ databases">
        <title>Whole genome shotgun sequence of Microbispora amethystogenes NBRC 101907.</title>
        <authorList>
            <person name="Komaki H."/>
            <person name="Tamura T."/>
        </authorList>
    </citation>
    <scope>NUCLEOTIDE SEQUENCE [LARGE SCALE GENOMIC DNA]</scope>
    <source>
        <strain evidence="3 4">NBRC 101907</strain>
    </source>
</reference>
<protein>
    <submittedName>
        <fullName evidence="3">Uncharacterized protein</fullName>
    </submittedName>
</protein>
<sequence length="151" mass="16274">MGSETEPPRRQVPAHPLARSKPAGETQARGARAGGAQGRSPRPVRPLPTGEHFFTPGATGARRTVETKSAPLLVFLFQMPRWLAPVVLVALLIAGLVVPDWRGGVAVLPVLAFIAWLAYLSWPSLRPLGRLLRIAVGTFLVLLVATRFGLF</sequence>
<feature type="transmembrane region" description="Helical" evidence="2">
    <location>
        <begin position="72"/>
        <end position="95"/>
    </location>
</feature>
<feature type="transmembrane region" description="Helical" evidence="2">
    <location>
        <begin position="131"/>
        <end position="150"/>
    </location>
</feature>
<dbReference type="RefSeq" id="WP_239100903.1">
    <property type="nucleotide sequence ID" value="NZ_BAABEJ010000001.1"/>
</dbReference>
<keyword evidence="2" id="KW-0812">Transmembrane</keyword>
<dbReference type="Proteomes" id="UP000651728">
    <property type="component" value="Unassembled WGS sequence"/>
</dbReference>
<feature type="transmembrane region" description="Helical" evidence="2">
    <location>
        <begin position="101"/>
        <end position="119"/>
    </location>
</feature>
<keyword evidence="2" id="KW-1133">Transmembrane helix</keyword>
<feature type="region of interest" description="Disordered" evidence="1">
    <location>
        <begin position="1"/>
        <end position="59"/>
    </location>
</feature>
<keyword evidence="2" id="KW-0472">Membrane</keyword>
<keyword evidence="4" id="KW-1185">Reference proteome</keyword>
<gene>
    <name evidence="3" type="ORF">Mam01_00200</name>
</gene>
<dbReference type="InterPro" id="IPR046549">
    <property type="entry name" value="DUF6703"/>
</dbReference>